<evidence type="ECO:0000256" key="2">
    <source>
        <dbReference type="ARBA" id="ARBA00022525"/>
    </source>
</evidence>
<dbReference type="InterPro" id="IPR001343">
    <property type="entry name" value="Hemolysn_Ca-bd"/>
</dbReference>
<dbReference type="EMBL" id="SDVB01000170">
    <property type="protein sequence ID" value="RYC17851.1"/>
    <property type="molecule type" value="Genomic_DNA"/>
</dbReference>
<dbReference type="OrthoDB" id="8338689at2"/>
<dbReference type="SUPFAM" id="SSF51120">
    <property type="entry name" value="beta-Roll"/>
    <property type="match status" value="2"/>
</dbReference>
<dbReference type="Gene3D" id="2.150.10.10">
    <property type="entry name" value="Serralysin-like metalloprotease, C-terminal"/>
    <property type="match status" value="1"/>
</dbReference>
<evidence type="ECO:0000313" key="4">
    <source>
        <dbReference type="Proteomes" id="UP000291088"/>
    </source>
</evidence>
<evidence type="ECO:0000313" key="3">
    <source>
        <dbReference type="EMBL" id="RYC17851.1"/>
    </source>
</evidence>
<dbReference type="PROSITE" id="PS00330">
    <property type="entry name" value="HEMOLYSIN_CALCIUM"/>
    <property type="match status" value="1"/>
</dbReference>
<dbReference type="PANTHER" id="PTHR38340:SF1">
    <property type="entry name" value="S-LAYER PROTEIN"/>
    <property type="match status" value="1"/>
</dbReference>
<evidence type="ECO:0000256" key="1">
    <source>
        <dbReference type="ARBA" id="ARBA00004613"/>
    </source>
</evidence>
<accession>A0A4Q2TJK2</accession>
<dbReference type="Pfam" id="PF00353">
    <property type="entry name" value="HemolysinCabind"/>
    <property type="match status" value="3"/>
</dbReference>
<dbReference type="InterPro" id="IPR018511">
    <property type="entry name" value="Hemolysin-typ_Ca-bd_CS"/>
</dbReference>
<proteinExistence type="predicted"/>
<name>A0A4Q2TJK2_9HYPH</name>
<dbReference type="InterPro" id="IPR050557">
    <property type="entry name" value="RTX_toxin/Mannuronan_C5-epim"/>
</dbReference>
<dbReference type="GO" id="GO:0005509">
    <property type="term" value="F:calcium ion binding"/>
    <property type="evidence" value="ECO:0007669"/>
    <property type="project" value="InterPro"/>
</dbReference>
<keyword evidence="4" id="KW-1185">Reference proteome</keyword>
<dbReference type="Proteomes" id="UP000291088">
    <property type="component" value="Unassembled WGS sequence"/>
</dbReference>
<dbReference type="Gene3D" id="2.160.20.160">
    <property type="match status" value="1"/>
</dbReference>
<keyword evidence="2" id="KW-0964">Secreted</keyword>
<comment type="subcellular location">
    <subcellularLocation>
        <location evidence="1">Secreted</location>
    </subcellularLocation>
</comment>
<protein>
    <submittedName>
        <fullName evidence="3">Calcium-binding protein</fullName>
    </submittedName>
</protein>
<reference evidence="3 4" key="1">
    <citation type="submission" date="2019-01" db="EMBL/GenBank/DDBJ databases">
        <authorList>
            <person name="Deng T."/>
        </authorList>
    </citation>
    <scope>NUCLEOTIDE SEQUENCE [LARGE SCALE GENOMIC DNA]</scope>
    <source>
        <strain evidence="3 4">F8825</strain>
    </source>
</reference>
<sequence length="344" mass="36708">MATNIYGTSYNDVIYQDGYPYVNIYAYGGNDRIYLNLGGNYGGFNYVNAGSGNDWVENTFEGGNRIYLGLGDDVYLGTGFSTAADYVDQVNAGDGNDAIQVYTYQSIYNGEAGNDRFYSVGWENTFHGGTGTDLISYKIQDGDADLRGYGVKIDLGNGYATATGYEEETLISIENAVGTGYADTILGSNVANTLWGDNGNDLLNGYAGNDILLGGNGNDRIYGGSGNDRLYGDAGRDVMTGGTGADIFHFTKLTDSRVGTSRDVITDFYHSESDRIDLRSIDADSGLSGNQAFDFIGTAAFSHTEGELRFSGGVLSGDVNGDGVADFQVAVSGLSKMYTSDFYL</sequence>
<dbReference type="PRINTS" id="PR00313">
    <property type="entry name" value="CABNDNGRPT"/>
</dbReference>
<comment type="caution">
    <text evidence="3">The sequence shown here is derived from an EMBL/GenBank/DDBJ whole genome shotgun (WGS) entry which is preliminary data.</text>
</comment>
<organism evidence="3 4">
    <name type="scientific">Ciceribacter ferrooxidans</name>
    <dbReference type="NCBI Taxonomy" id="2509717"/>
    <lineage>
        <taxon>Bacteria</taxon>
        <taxon>Pseudomonadati</taxon>
        <taxon>Pseudomonadota</taxon>
        <taxon>Alphaproteobacteria</taxon>
        <taxon>Hyphomicrobiales</taxon>
        <taxon>Rhizobiaceae</taxon>
        <taxon>Ciceribacter</taxon>
    </lineage>
</organism>
<dbReference type="RefSeq" id="WP_129331424.1">
    <property type="nucleotide sequence ID" value="NZ_SDVB01000170.1"/>
</dbReference>
<dbReference type="AlphaFoldDB" id="A0A4Q2TJK2"/>
<dbReference type="InterPro" id="IPR011049">
    <property type="entry name" value="Serralysin-like_metalloprot_C"/>
</dbReference>
<dbReference type="PANTHER" id="PTHR38340">
    <property type="entry name" value="S-LAYER PROTEIN"/>
    <property type="match status" value="1"/>
</dbReference>
<gene>
    <name evidence="3" type="ORF">EUU22_07725</name>
</gene>
<dbReference type="GO" id="GO:0005576">
    <property type="term" value="C:extracellular region"/>
    <property type="evidence" value="ECO:0007669"/>
    <property type="project" value="UniProtKB-SubCell"/>
</dbReference>